<keyword evidence="1" id="KW-0175">Coiled coil</keyword>
<feature type="transmembrane region" description="Helical" evidence="3">
    <location>
        <begin position="52"/>
        <end position="72"/>
    </location>
</feature>
<name>A0A2U3AKI0_9BACL</name>
<gene>
    <name evidence="4" type="ORF">DEX24_10635</name>
</gene>
<organism evidence="4 5">
    <name type="scientific">Kurthia sibirica</name>
    <dbReference type="NCBI Taxonomy" id="202750"/>
    <lineage>
        <taxon>Bacteria</taxon>
        <taxon>Bacillati</taxon>
        <taxon>Bacillota</taxon>
        <taxon>Bacilli</taxon>
        <taxon>Bacillales</taxon>
        <taxon>Caryophanaceae</taxon>
        <taxon>Kurthia</taxon>
    </lineage>
</organism>
<feature type="coiled-coil region" evidence="1">
    <location>
        <begin position="252"/>
        <end position="286"/>
    </location>
</feature>
<evidence type="ECO:0000256" key="1">
    <source>
        <dbReference type="SAM" id="Coils"/>
    </source>
</evidence>
<feature type="region of interest" description="Disordered" evidence="2">
    <location>
        <begin position="1"/>
        <end position="21"/>
    </location>
</feature>
<proteinExistence type="predicted"/>
<dbReference type="AlphaFoldDB" id="A0A2U3AKI0"/>
<protein>
    <submittedName>
        <fullName evidence="4">Uncharacterized protein</fullName>
    </submittedName>
</protein>
<dbReference type="Proteomes" id="UP000245938">
    <property type="component" value="Unassembled WGS sequence"/>
</dbReference>
<dbReference type="EMBL" id="QFVR01000013">
    <property type="protein sequence ID" value="PWI25021.1"/>
    <property type="molecule type" value="Genomic_DNA"/>
</dbReference>
<feature type="region of interest" description="Disordered" evidence="2">
    <location>
        <begin position="323"/>
        <end position="357"/>
    </location>
</feature>
<reference evidence="4 5" key="1">
    <citation type="submission" date="2018-05" db="EMBL/GenBank/DDBJ databases">
        <title>Kurthia sibirica genome sequence.</title>
        <authorList>
            <person name="Maclea K.S."/>
            <person name="Goen A.E."/>
        </authorList>
    </citation>
    <scope>NUCLEOTIDE SEQUENCE [LARGE SCALE GENOMIC DNA]</scope>
    <source>
        <strain evidence="4 5">ATCC 49154</strain>
    </source>
</reference>
<evidence type="ECO:0000256" key="2">
    <source>
        <dbReference type="SAM" id="MobiDB-lite"/>
    </source>
</evidence>
<accession>A0A2U3AKI0</accession>
<evidence type="ECO:0000313" key="4">
    <source>
        <dbReference type="EMBL" id="PWI25021.1"/>
    </source>
</evidence>
<feature type="region of interest" description="Disordered" evidence="2">
    <location>
        <begin position="397"/>
        <end position="427"/>
    </location>
</feature>
<keyword evidence="5" id="KW-1185">Reference proteome</keyword>
<comment type="caution">
    <text evidence="4">The sequence shown here is derived from an EMBL/GenBank/DDBJ whole genome shotgun (WGS) entry which is preliminary data.</text>
</comment>
<feature type="compositionally biased region" description="Basic and acidic residues" evidence="2">
    <location>
        <begin position="342"/>
        <end position="352"/>
    </location>
</feature>
<keyword evidence="3" id="KW-0812">Transmembrane</keyword>
<sequence length="427" mass="48239">MSVSRNQKKSALGNKKNQKKTVFEEQNNWKEKLLIKFKRQKSNFRHRKMERLIRTYLVAIGIFVIGGSYSVYHGVQVQNEKLQAISPIGSSVSFSKTGASLTTTKPYISENEKTAFIPFEVSSMENLTTDAELYYTFIGSTGDKISYAPNLQLVLFGETGRGAFVINGSPKINSEAVQLYLRNDKLLVNESDLQAKNLDGSRAGLNEAAKMYDLIYVVANPAAKNVTRSKLLNDSNISPEILYSTLFANDDVKKIQEVIKSNRSKIKTLEEKIAEYENRLKIAGYKIPEHPSYMGDDWKPMNAPNVNLDGNLLTGLINKSDKIKPSEESESEFTNEFGSTERIQDTLERDDGSLASDDINQIEGKTNAQDTWENTKRMYEEVNTLKRDNYINQANKLLKNQRSVERQNKTSSLSTGDRFSIMGQNKK</sequence>
<keyword evidence="3" id="KW-0472">Membrane</keyword>
<evidence type="ECO:0000256" key="3">
    <source>
        <dbReference type="SAM" id="Phobius"/>
    </source>
</evidence>
<dbReference type="RefSeq" id="WP_109306417.1">
    <property type="nucleotide sequence ID" value="NZ_BJUF01000004.1"/>
</dbReference>
<keyword evidence="3" id="KW-1133">Transmembrane helix</keyword>
<evidence type="ECO:0000313" key="5">
    <source>
        <dbReference type="Proteomes" id="UP000245938"/>
    </source>
</evidence>